<evidence type="ECO:0000313" key="3">
    <source>
        <dbReference type="EMBL" id="CAB0044175.1"/>
    </source>
</evidence>
<gene>
    <name evidence="3" type="ORF">TBRA_LOCUS15763</name>
</gene>
<feature type="transmembrane region" description="Helical" evidence="2">
    <location>
        <begin position="98"/>
        <end position="117"/>
    </location>
</feature>
<keyword evidence="2" id="KW-1133">Transmembrane helix</keyword>
<reference evidence="3 4" key="1">
    <citation type="submission" date="2020-02" db="EMBL/GenBank/DDBJ databases">
        <authorList>
            <person name="Ferguson B K."/>
        </authorList>
    </citation>
    <scope>NUCLEOTIDE SEQUENCE [LARGE SCALE GENOMIC DNA]</scope>
</reference>
<accession>A0A6H5J3V8</accession>
<name>A0A6H5J3V8_9HYME</name>
<keyword evidence="1" id="KW-0175">Coiled coil</keyword>
<keyword evidence="4" id="KW-1185">Reference proteome</keyword>
<dbReference type="OrthoDB" id="10262874at2759"/>
<dbReference type="Proteomes" id="UP000479190">
    <property type="component" value="Unassembled WGS sequence"/>
</dbReference>
<feature type="coiled-coil region" evidence="1">
    <location>
        <begin position="74"/>
        <end position="101"/>
    </location>
</feature>
<sequence length="172" mass="19438">MTPSNEISHVVDGLGYDAYVVSGYASREVSLCDRRNHLCPYLPPSELKVTEEVNVDKSKYRPRSPPDFSSKFLKAIEDDRIRKEEEEIHRKEEKRQRMIVLLLSLGIWVATVPSAGWGKYTGRAVELPFISQFATSSYFDRVEAGLSSPSSSRHSRASTLLSRLAVFLADEK</sequence>
<organism evidence="3 4">
    <name type="scientific">Trichogramma brassicae</name>
    <dbReference type="NCBI Taxonomy" id="86971"/>
    <lineage>
        <taxon>Eukaryota</taxon>
        <taxon>Metazoa</taxon>
        <taxon>Ecdysozoa</taxon>
        <taxon>Arthropoda</taxon>
        <taxon>Hexapoda</taxon>
        <taxon>Insecta</taxon>
        <taxon>Pterygota</taxon>
        <taxon>Neoptera</taxon>
        <taxon>Endopterygota</taxon>
        <taxon>Hymenoptera</taxon>
        <taxon>Apocrita</taxon>
        <taxon>Proctotrupomorpha</taxon>
        <taxon>Chalcidoidea</taxon>
        <taxon>Trichogrammatidae</taxon>
        <taxon>Trichogramma</taxon>
    </lineage>
</organism>
<proteinExistence type="predicted"/>
<dbReference type="AlphaFoldDB" id="A0A6H5J3V8"/>
<protein>
    <submittedName>
        <fullName evidence="3">Uncharacterized protein</fullName>
    </submittedName>
</protein>
<evidence type="ECO:0000256" key="2">
    <source>
        <dbReference type="SAM" id="Phobius"/>
    </source>
</evidence>
<evidence type="ECO:0000256" key="1">
    <source>
        <dbReference type="SAM" id="Coils"/>
    </source>
</evidence>
<dbReference type="EMBL" id="CADCXV010001405">
    <property type="protein sequence ID" value="CAB0044175.1"/>
    <property type="molecule type" value="Genomic_DNA"/>
</dbReference>
<keyword evidence="2" id="KW-0812">Transmembrane</keyword>
<evidence type="ECO:0000313" key="4">
    <source>
        <dbReference type="Proteomes" id="UP000479190"/>
    </source>
</evidence>
<keyword evidence="2" id="KW-0472">Membrane</keyword>